<keyword evidence="3" id="KW-1185">Reference proteome</keyword>
<gene>
    <name evidence="2" type="ORF">IM660_18995</name>
</gene>
<dbReference type="RefSeq" id="WP_193497313.1">
    <property type="nucleotide sequence ID" value="NZ_CP063169.1"/>
</dbReference>
<reference evidence="2 3" key="1">
    <citation type="submission" date="2020-10" db="EMBL/GenBank/DDBJ databases">
        <title>Haloactinobacterium sp. RN3S43, a bacterium isolated from saline soil.</title>
        <authorList>
            <person name="Sun J.-Q."/>
        </authorList>
    </citation>
    <scope>NUCLEOTIDE SEQUENCE [LARGE SCALE GENOMIC DNA]</scope>
    <source>
        <strain evidence="2 3">RN3S43</strain>
    </source>
</reference>
<accession>A0A7M1SST6</accession>
<dbReference type="AlphaFoldDB" id="A0A7M1SST6"/>
<dbReference type="GO" id="GO:0008483">
    <property type="term" value="F:transaminase activity"/>
    <property type="evidence" value="ECO:0007669"/>
    <property type="project" value="UniProtKB-KW"/>
</dbReference>
<dbReference type="PANTHER" id="PTHR43586">
    <property type="entry name" value="CYSTEINE DESULFURASE"/>
    <property type="match status" value="1"/>
</dbReference>
<dbReference type="Gene3D" id="3.90.1150.10">
    <property type="entry name" value="Aspartate Aminotransferase, domain 1"/>
    <property type="match status" value="1"/>
</dbReference>
<sequence>MNHWRWADQFAPTGIYLNAASMGLPCRGTREALAAHVQAWTDGRVQPQDLDAVVARCRELYAGLVGLDFRTVAIGSQASAMIAPLAAWVPDGAEVLVARGEFTSVSFPFFAQQARGVRVREVPLADLPTAVGPQTALVAVAMVQSADGAILDLPALRDACAAHGAEILLDLTQAAGWLPMDLDDVAFTVCAGYKWLLAPRGTGYLSVREDLIDAVVPSQAGWYAGEDRWSSIYGGPLRLAQSARRFDVSPAWPAWVGAEPALELLTEIGIAALHGHAVGLANQFTAGLGLAPTDSAIVSLPVTESGAAALADAGIVTAGRAGKVRFSFHVHTRADDVGRAVAVLAGSAPDVG</sequence>
<dbReference type="InterPro" id="IPR015422">
    <property type="entry name" value="PyrdxlP-dep_Trfase_small"/>
</dbReference>
<dbReference type="PANTHER" id="PTHR43586:SF21">
    <property type="entry name" value="PYRIDOXAL PHOSPHATE (PLP)-DEPENDENT ASPARTATE AMINOTRANSFERASE SUPERFAMILY"/>
    <property type="match status" value="1"/>
</dbReference>
<dbReference type="Pfam" id="PF00266">
    <property type="entry name" value="Aminotran_5"/>
    <property type="match status" value="1"/>
</dbReference>
<dbReference type="EMBL" id="CP063169">
    <property type="protein sequence ID" value="QOR70638.1"/>
    <property type="molecule type" value="Genomic_DNA"/>
</dbReference>
<evidence type="ECO:0000313" key="3">
    <source>
        <dbReference type="Proteomes" id="UP000593758"/>
    </source>
</evidence>
<dbReference type="Gene3D" id="3.40.640.10">
    <property type="entry name" value="Type I PLP-dependent aspartate aminotransferase-like (Major domain)"/>
    <property type="match status" value="1"/>
</dbReference>
<evidence type="ECO:0000259" key="1">
    <source>
        <dbReference type="Pfam" id="PF00266"/>
    </source>
</evidence>
<dbReference type="SUPFAM" id="SSF53383">
    <property type="entry name" value="PLP-dependent transferases"/>
    <property type="match status" value="1"/>
</dbReference>
<dbReference type="InterPro" id="IPR015424">
    <property type="entry name" value="PyrdxlP-dep_Trfase"/>
</dbReference>
<dbReference type="KEGG" id="halt:IM660_18995"/>
<name>A0A7M1SST6_9MICO</name>
<proteinExistence type="predicted"/>
<keyword evidence="2" id="KW-0032">Aminotransferase</keyword>
<dbReference type="InterPro" id="IPR000192">
    <property type="entry name" value="Aminotrans_V_dom"/>
</dbReference>
<dbReference type="Proteomes" id="UP000593758">
    <property type="component" value="Chromosome"/>
</dbReference>
<protein>
    <submittedName>
        <fullName evidence="2">Aminotransferase class V-fold PLP-dependent enzyme</fullName>
    </submittedName>
</protein>
<evidence type="ECO:0000313" key="2">
    <source>
        <dbReference type="EMBL" id="QOR70638.1"/>
    </source>
</evidence>
<dbReference type="InterPro" id="IPR015421">
    <property type="entry name" value="PyrdxlP-dep_Trfase_major"/>
</dbReference>
<feature type="domain" description="Aminotransferase class V" evidence="1">
    <location>
        <begin position="78"/>
        <end position="289"/>
    </location>
</feature>
<organism evidence="2 3">
    <name type="scientific">Ruania alkalisoli</name>
    <dbReference type="NCBI Taxonomy" id="2779775"/>
    <lineage>
        <taxon>Bacteria</taxon>
        <taxon>Bacillati</taxon>
        <taxon>Actinomycetota</taxon>
        <taxon>Actinomycetes</taxon>
        <taxon>Micrococcales</taxon>
        <taxon>Ruaniaceae</taxon>
        <taxon>Ruania</taxon>
    </lineage>
</organism>
<keyword evidence="2" id="KW-0808">Transferase</keyword>